<reference evidence="4" key="1">
    <citation type="journal article" date="2019" name="Gigascience">
        <title>De novo genome assembly of the endangered Acer yangbiense, a plant species with extremely small populations endemic to Yunnan Province, China.</title>
        <authorList>
            <person name="Yang J."/>
            <person name="Wariss H.M."/>
            <person name="Tao L."/>
            <person name="Zhang R."/>
            <person name="Yun Q."/>
            <person name="Hollingsworth P."/>
            <person name="Dao Z."/>
            <person name="Luo G."/>
            <person name="Guo H."/>
            <person name="Ma Y."/>
            <person name="Sun W."/>
        </authorList>
    </citation>
    <scope>NUCLEOTIDE SEQUENCE [LARGE SCALE GENOMIC DNA]</scope>
    <source>
        <strain evidence="4">cv. Malutang</strain>
    </source>
</reference>
<evidence type="ECO:0000256" key="1">
    <source>
        <dbReference type="ARBA" id="ARBA00022857"/>
    </source>
</evidence>
<protein>
    <submittedName>
        <fullName evidence="3">Uncharacterized protein</fullName>
    </submittedName>
</protein>
<dbReference type="Proteomes" id="UP000323000">
    <property type="component" value="Chromosome 3"/>
</dbReference>
<dbReference type="AlphaFoldDB" id="A0A5C7ID40"/>
<dbReference type="OrthoDB" id="191139at2759"/>
<accession>A0A5C7ID40</accession>
<dbReference type="PANTHER" id="PTHR44419">
    <property type="entry name" value="PROTOCHLOROPHYLLIDE REDUCTASE C, CHLOROPLASTIC"/>
    <property type="match status" value="1"/>
</dbReference>
<comment type="caution">
    <text evidence="3">The sequence shown here is derived from an EMBL/GenBank/DDBJ whole genome shotgun (WGS) entry which is preliminary data.</text>
</comment>
<dbReference type="InterPro" id="IPR005979">
    <property type="entry name" value="Prochl_reduct"/>
</dbReference>
<gene>
    <name evidence="3" type="ORF">EZV62_008346</name>
</gene>
<evidence type="ECO:0000313" key="4">
    <source>
        <dbReference type="Proteomes" id="UP000323000"/>
    </source>
</evidence>
<keyword evidence="2" id="KW-0560">Oxidoreductase</keyword>
<keyword evidence="4" id="KW-1185">Reference proteome</keyword>
<proteinExistence type="predicted"/>
<dbReference type="GO" id="GO:0016630">
    <property type="term" value="F:protochlorophyllide reductase activity"/>
    <property type="evidence" value="ECO:0007669"/>
    <property type="project" value="InterPro"/>
</dbReference>
<dbReference type="EMBL" id="VAHF01000003">
    <property type="protein sequence ID" value="TXG67071.1"/>
    <property type="molecule type" value="Genomic_DNA"/>
</dbReference>
<keyword evidence="1" id="KW-0521">NADP</keyword>
<sequence>MPKQLRQLPSLEVFILDGLFPCIFEFDAEVVVRWINEKSHLDSVYGVILSDIISSSSEMIDVCFGYVAGLGNQVTHLPKMPLCLRMIGIGWKSTRVALPKRFRLHCHNRLVQGAHSTVQVLFPPFQKYVIKVYVSEDEAGKRVAQVVGEPSLTKSGVYWSWNKDSASFKNQLLEEASDVQGT</sequence>
<evidence type="ECO:0000256" key="2">
    <source>
        <dbReference type="ARBA" id="ARBA00023002"/>
    </source>
</evidence>
<evidence type="ECO:0000313" key="3">
    <source>
        <dbReference type="EMBL" id="TXG67071.1"/>
    </source>
</evidence>
<dbReference type="PANTHER" id="PTHR44419:SF19">
    <property type="entry name" value="PROTOCHLOROPHYLLIDE REDUCTASE A, CHLOROPLASTIC"/>
    <property type="match status" value="1"/>
</dbReference>
<organism evidence="3 4">
    <name type="scientific">Acer yangbiense</name>
    <dbReference type="NCBI Taxonomy" id="1000413"/>
    <lineage>
        <taxon>Eukaryota</taxon>
        <taxon>Viridiplantae</taxon>
        <taxon>Streptophyta</taxon>
        <taxon>Embryophyta</taxon>
        <taxon>Tracheophyta</taxon>
        <taxon>Spermatophyta</taxon>
        <taxon>Magnoliopsida</taxon>
        <taxon>eudicotyledons</taxon>
        <taxon>Gunneridae</taxon>
        <taxon>Pentapetalae</taxon>
        <taxon>rosids</taxon>
        <taxon>malvids</taxon>
        <taxon>Sapindales</taxon>
        <taxon>Sapindaceae</taxon>
        <taxon>Hippocastanoideae</taxon>
        <taxon>Acereae</taxon>
        <taxon>Acer</taxon>
    </lineage>
</organism>
<name>A0A5C7ID40_9ROSI</name>